<feature type="region of interest" description="Disordered" evidence="1">
    <location>
        <begin position="34"/>
        <end position="65"/>
    </location>
</feature>
<dbReference type="OrthoDB" id="496749at2759"/>
<dbReference type="GO" id="GO:0000719">
    <property type="term" value="P:photoreactive repair"/>
    <property type="evidence" value="ECO:0007669"/>
    <property type="project" value="TreeGrafter"/>
</dbReference>
<reference evidence="3" key="1">
    <citation type="submission" date="2021-10" db="EMBL/GenBank/DDBJ databases">
        <title>Tropical sea cucumber genome reveals ecological adaptation and Cuvierian tubules defense mechanism.</title>
        <authorList>
            <person name="Chen T."/>
        </authorList>
    </citation>
    <scope>NUCLEOTIDE SEQUENCE</scope>
    <source>
        <strain evidence="3">Nanhai2018</strain>
        <tissue evidence="3">Muscle</tissue>
    </source>
</reference>
<keyword evidence="4" id="KW-1185">Reference proteome</keyword>
<dbReference type="Gene3D" id="3.40.50.620">
    <property type="entry name" value="HUPs"/>
    <property type="match status" value="1"/>
</dbReference>
<dbReference type="AlphaFoldDB" id="A0A9Q1BRG8"/>
<comment type="caution">
    <text evidence="3">The sequence shown here is derived from an EMBL/GenBank/DDBJ whole genome shotgun (WGS) entry which is preliminary data.</text>
</comment>
<dbReference type="InterPro" id="IPR036155">
    <property type="entry name" value="Crypto/Photolyase_N_sf"/>
</dbReference>
<proteinExistence type="predicted"/>
<name>A0A9Q1BRG8_HOLLE</name>
<evidence type="ECO:0000313" key="3">
    <source>
        <dbReference type="EMBL" id="KAJ8031295.1"/>
    </source>
</evidence>
<accession>A0A9Q1BRG8</accession>
<evidence type="ECO:0000313" key="4">
    <source>
        <dbReference type="Proteomes" id="UP001152320"/>
    </source>
</evidence>
<protein>
    <submittedName>
        <fullName evidence="3">Deoxyribodipyrimidine photo-lyase</fullName>
    </submittedName>
</protein>
<dbReference type="InterPro" id="IPR006050">
    <property type="entry name" value="DNA_photolyase_N"/>
</dbReference>
<organism evidence="3 4">
    <name type="scientific">Holothuria leucospilota</name>
    <name type="common">Black long sea cucumber</name>
    <name type="synonym">Mertensiothuria leucospilota</name>
    <dbReference type="NCBI Taxonomy" id="206669"/>
    <lineage>
        <taxon>Eukaryota</taxon>
        <taxon>Metazoa</taxon>
        <taxon>Echinodermata</taxon>
        <taxon>Eleutherozoa</taxon>
        <taxon>Echinozoa</taxon>
        <taxon>Holothuroidea</taxon>
        <taxon>Aspidochirotacea</taxon>
        <taxon>Aspidochirotida</taxon>
        <taxon>Holothuriidae</taxon>
        <taxon>Holothuria</taxon>
    </lineage>
</organism>
<evidence type="ECO:0000256" key="1">
    <source>
        <dbReference type="SAM" id="MobiDB-lite"/>
    </source>
</evidence>
<dbReference type="Gene3D" id="1.25.40.80">
    <property type="match status" value="1"/>
</dbReference>
<dbReference type="Pfam" id="PF00875">
    <property type="entry name" value="DNA_photolyase"/>
    <property type="match status" value="1"/>
</dbReference>
<dbReference type="Gene3D" id="1.10.579.10">
    <property type="entry name" value="DNA Cyclobutane Dipyrimidine Photolyase, subunit A, domain 3"/>
    <property type="match status" value="2"/>
</dbReference>
<sequence>MRERLALVISHPQLFWKIRSSWTHYFRSLNQTKMSGSTAQKREGGAIGEEEVEEKKVKTEDGEETNQSLASKVAAQRVKCAVSVAEFSFNKQRVQVISDVKDMPEDNKGILYWMLRDQRVQDNWAMLYAQRLAIKQEVPLHVCFCLVPTSLHPRRHHMFMLKGLKEVQEELADLDVSFHLLTGEAGETVAKFVEQNKIGGVVTDFSPLRQPRKWVEDVASLLPKNVPFCQVDAHSVVPCWVASDKLEYAARTIRPKIHKHLNTFLTEYPPVIKHPHKAETKAEQIDWEEAMNNPDVDGTITEINWATPGSAAAFEMLDSFIKERLKYFGTERNDPTKEALSNLSPWIHFGQIAAQRCVLEVKKLKNKYKDSVDSYIEELVVRKELAENFCFFNKKYDSIEGTNEWAKKTLEAHAKDTRKYTYTKEQFEKAKTHEDLWNAAQMALEISIYLNDKYSLDGSDPNGYTGCMWSICGVHDQGWAERDIFGKVRYMNYDGCKRKFDVDLFVSRYKGALN</sequence>
<evidence type="ECO:0000259" key="2">
    <source>
        <dbReference type="PROSITE" id="PS51645"/>
    </source>
</evidence>
<feature type="domain" description="Photolyase/cryptochrome alpha/beta" evidence="2">
    <location>
        <begin position="108"/>
        <end position="239"/>
    </location>
</feature>
<dbReference type="InterPro" id="IPR052219">
    <property type="entry name" value="Photolyase_Class-2"/>
</dbReference>
<dbReference type="PROSITE" id="PS51645">
    <property type="entry name" value="PHR_CRY_ALPHA_BETA"/>
    <property type="match status" value="1"/>
</dbReference>
<dbReference type="InterPro" id="IPR014729">
    <property type="entry name" value="Rossmann-like_a/b/a_fold"/>
</dbReference>
<gene>
    <name evidence="3" type="ORF">HOLleu_27980</name>
</gene>
<dbReference type="PROSITE" id="PS01084">
    <property type="entry name" value="DNA_PHOTOLYASES_2_2"/>
    <property type="match status" value="1"/>
</dbReference>
<dbReference type="SUPFAM" id="SSF52425">
    <property type="entry name" value="Cryptochrome/photolyase, N-terminal domain"/>
    <property type="match status" value="1"/>
</dbReference>
<dbReference type="InterPro" id="IPR036134">
    <property type="entry name" value="Crypto/Photolyase_FAD-like_sf"/>
</dbReference>
<dbReference type="PANTHER" id="PTHR10211">
    <property type="entry name" value="DEOXYRIBODIPYRIMIDINE PHOTOLYASE"/>
    <property type="match status" value="1"/>
</dbReference>
<dbReference type="GO" id="GO:0003904">
    <property type="term" value="F:deoxyribodipyrimidine photo-lyase activity"/>
    <property type="evidence" value="ECO:0007669"/>
    <property type="project" value="TreeGrafter"/>
</dbReference>
<dbReference type="Proteomes" id="UP001152320">
    <property type="component" value="Chromosome 13"/>
</dbReference>
<dbReference type="FunFam" id="3.40.50.620:FF:000110">
    <property type="entry name" value="Deoxyribodipyrimidine photolyase"/>
    <property type="match status" value="1"/>
</dbReference>
<dbReference type="FunFam" id="1.25.40.80:FF:000004">
    <property type="entry name" value="Deoxyribodipyrimidine photolyase"/>
    <property type="match status" value="1"/>
</dbReference>
<dbReference type="EMBL" id="JAIZAY010000013">
    <property type="protein sequence ID" value="KAJ8031295.1"/>
    <property type="molecule type" value="Genomic_DNA"/>
</dbReference>
<dbReference type="SUPFAM" id="SSF48173">
    <property type="entry name" value="Cryptochrome/photolyase FAD-binding domain"/>
    <property type="match status" value="1"/>
</dbReference>
<dbReference type="PANTHER" id="PTHR10211:SF0">
    <property type="entry name" value="DEOXYRIBODIPYRIMIDINE PHOTO-LYASE"/>
    <property type="match status" value="1"/>
</dbReference>
<dbReference type="InterPro" id="IPR032673">
    <property type="entry name" value="DNA_photolyase_2_CS"/>
</dbReference>